<sequence length="202" mass="21938">MSPSDGGADPSSGAGCGNQGEGEEINVDYHHRQVAGEQPTVVVAFRLATEKSWSGGVSKRMQLASPLPAARRPPLLPCLLLLSLSFSFLLSFLHVFSPPAPSLSTVSMQLRLYGDRRPACAVTCKTPFEVRRPSSSPPMSPAACPTSWCTMDAIQIEQGHERRRAPLLERLLCCRRLTHRRLAEWSTSGTAIPAVTCASLRR</sequence>
<reference evidence="2" key="3">
    <citation type="submission" date="2022-06" db="UniProtKB">
        <authorList>
            <consortium name="EnsemblPlants"/>
        </authorList>
    </citation>
    <scope>IDENTIFICATION</scope>
</reference>
<proteinExistence type="predicted"/>
<reference evidence="2" key="2">
    <citation type="submission" date="2018-03" db="EMBL/GenBank/DDBJ databases">
        <title>The Triticum urartu genome reveals the dynamic nature of wheat genome evolution.</title>
        <authorList>
            <person name="Ling H."/>
            <person name="Ma B."/>
            <person name="Shi X."/>
            <person name="Liu H."/>
            <person name="Dong L."/>
            <person name="Sun H."/>
            <person name="Cao Y."/>
            <person name="Gao Q."/>
            <person name="Zheng S."/>
            <person name="Li Y."/>
            <person name="Yu Y."/>
            <person name="Du H."/>
            <person name="Qi M."/>
            <person name="Li Y."/>
            <person name="Yu H."/>
            <person name="Cui Y."/>
            <person name="Wang N."/>
            <person name="Chen C."/>
            <person name="Wu H."/>
            <person name="Zhao Y."/>
            <person name="Zhang J."/>
            <person name="Li Y."/>
            <person name="Zhou W."/>
            <person name="Zhang B."/>
            <person name="Hu W."/>
            <person name="Eijk M."/>
            <person name="Tang J."/>
            <person name="Witsenboer H."/>
            <person name="Zhao S."/>
            <person name="Li Z."/>
            <person name="Zhang A."/>
            <person name="Wang D."/>
            <person name="Liang C."/>
        </authorList>
    </citation>
    <scope>NUCLEOTIDE SEQUENCE [LARGE SCALE GENOMIC DNA]</scope>
    <source>
        <strain evidence="2">cv. G1812</strain>
    </source>
</reference>
<evidence type="ECO:0000313" key="3">
    <source>
        <dbReference type="Proteomes" id="UP000015106"/>
    </source>
</evidence>
<name>A0A8R7U470_TRIUA</name>
<evidence type="ECO:0000256" key="1">
    <source>
        <dbReference type="SAM" id="MobiDB-lite"/>
    </source>
</evidence>
<feature type="compositionally biased region" description="Low complexity" evidence="1">
    <location>
        <begin position="1"/>
        <end position="13"/>
    </location>
</feature>
<dbReference type="Proteomes" id="UP000015106">
    <property type="component" value="Chromosome 4"/>
</dbReference>
<dbReference type="AlphaFoldDB" id="A0A8R7U470"/>
<organism evidence="2 3">
    <name type="scientific">Triticum urartu</name>
    <name type="common">Red wild einkorn</name>
    <name type="synonym">Crithodium urartu</name>
    <dbReference type="NCBI Taxonomy" id="4572"/>
    <lineage>
        <taxon>Eukaryota</taxon>
        <taxon>Viridiplantae</taxon>
        <taxon>Streptophyta</taxon>
        <taxon>Embryophyta</taxon>
        <taxon>Tracheophyta</taxon>
        <taxon>Spermatophyta</taxon>
        <taxon>Magnoliopsida</taxon>
        <taxon>Liliopsida</taxon>
        <taxon>Poales</taxon>
        <taxon>Poaceae</taxon>
        <taxon>BOP clade</taxon>
        <taxon>Pooideae</taxon>
        <taxon>Triticodae</taxon>
        <taxon>Triticeae</taxon>
        <taxon>Triticinae</taxon>
        <taxon>Triticum</taxon>
    </lineage>
</organism>
<protein>
    <submittedName>
        <fullName evidence="2">Uncharacterized protein</fullName>
    </submittedName>
</protein>
<dbReference type="Gramene" id="TuG1812G0400001103.01.T02">
    <property type="protein sequence ID" value="TuG1812G0400001103.01.T02.cds300759"/>
    <property type="gene ID" value="TuG1812G0400001103.01"/>
</dbReference>
<keyword evidence="3" id="KW-1185">Reference proteome</keyword>
<accession>A0A8R7U470</accession>
<evidence type="ECO:0000313" key="2">
    <source>
        <dbReference type="EnsemblPlants" id="TuG1812G0400001103.01.T02.cds300759"/>
    </source>
</evidence>
<reference evidence="3" key="1">
    <citation type="journal article" date="2013" name="Nature">
        <title>Draft genome of the wheat A-genome progenitor Triticum urartu.</title>
        <authorList>
            <person name="Ling H.Q."/>
            <person name="Zhao S."/>
            <person name="Liu D."/>
            <person name="Wang J."/>
            <person name="Sun H."/>
            <person name="Zhang C."/>
            <person name="Fan H."/>
            <person name="Li D."/>
            <person name="Dong L."/>
            <person name="Tao Y."/>
            <person name="Gao C."/>
            <person name="Wu H."/>
            <person name="Li Y."/>
            <person name="Cui Y."/>
            <person name="Guo X."/>
            <person name="Zheng S."/>
            <person name="Wang B."/>
            <person name="Yu K."/>
            <person name="Liang Q."/>
            <person name="Yang W."/>
            <person name="Lou X."/>
            <person name="Chen J."/>
            <person name="Feng M."/>
            <person name="Jian J."/>
            <person name="Zhang X."/>
            <person name="Luo G."/>
            <person name="Jiang Y."/>
            <person name="Liu J."/>
            <person name="Wang Z."/>
            <person name="Sha Y."/>
            <person name="Zhang B."/>
            <person name="Wu H."/>
            <person name="Tang D."/>
            <person name="Shen Q."/>
            <person name="Xue P."/>
            <person name="Zou S."/>
            <person name="Wang X."/>
            <person name="Liu X."/>
            <person name="Wang F."/>
            <person name="Yang Y."/>
            <person name="An X."/>
            <person name="Dong Z."/>
            <person name="Zhang K."/>
            <person name="Zhang X."/>
            <person name="Luo M.C."/>
            <person name="Dvorak J."/>
            <person name="Tong Y."/>
            <person name="Wang J."/>
            <person name="Yang H."/>
            <person name="Li Z."/>
            <person name="Wang D."/>
            <person name="Zhang A."/>
            <person name="Wang J."/>
        </authorList>
    </citation>
    <scope>NUCLEOTIDE SEQUENCE</scope>
    <source>
        <strain evidence="3">cv. G1812</strain>
    </source>
</reference>
<feature type="region of interest" description="Disordered" evidence="1">
    <location>
        <begin position="1"/>
        <end position="22"/>
    </location>
</feature>
<dbReference type="EnsemblPlants" id="TuG1812G0400001103.01.T02">
    <property type="protein sequence ID" value="TuG1812G0400001103.01.T02.cds300759"/>
    <property type="gene ID" value="TuG1812G0400001103.01"/>
</dbReference>